<evidence type="ECO:0000256" key="14">
    <source>
        <dbReference type="SAM" id="Phobius"/>
    </source>
</evidence>
<keyword evidence="3 12" id="KW-0808">Transferase</keyword>
<dbReference type="FunFam" id="2.60.200.40:FF:000006">
    <property type="entry name" value="Diacylglycerol kinase"/>
    <property type="match status" value="1"/>
</dbReference>
<evidence type="ECO:0000256" key="13">
    <source>
        <dbReference type="SAM" id="MobiDB-lite"/>
    </source>
</evidence>
<dbReference type="Gene3D" id="3.40.50.10330">
    <property type="entry name" value="Probable inorganic polyphosphate/atp-NAD kinase, domain 1"/>
    <property type="match status" value="1"/>
</dbReference>
<dbReference type="SMART" id="SM00046">
    <property type="entry name" value="DAGKc"/>
    <property type="match status" value="1"/>
</dbReference>
<sequence length="760" mass="83447">MDLSNENMQNSYLVVKDFLSQFSFVTWLIAVAAVILSVYIFSQWRNKVCLHWMKAAARAKKKSRGKRAKTCSFPHVWAREILKGGPTACSICLNPLASPGSKPLSDIPVPRCMICGIAAHGSCYRNAQEDCKSVSMYGSKVLHHQWVERFGDKEGKSEEPVICAYCDEPCSGSLFVPSAIWQCLWCQRQVHIDCHAHLSQTREEVCDLGSLKRLILSPLYVKDSGSKNLTTGFLKSLTQGANDIASSVRGQIRRRRRRGKRSHESLTSLHTSENQCSDAVNYSSGESDTSDSNLPIIPLNSEEIDSNANGVNGVIPEISNGLSGSTDSSQPSAKIHPENDSPGNMALIGNNPTDGLLSLEKKTQTKSDSDGLRKSRYTIVDLPPEIRPLLVFINKRSGAQQGISLKRRFNMLLNPLQVFELSAAQGPEVGLSFFANVPQFKVLVCGGDGSVAWVLDAIDKQNFASPPPVAILPIGTGNDLARVLSWGGGFGVIERQGGLPAVLRQVDRAAIAMLDRWKVVCSDALDRKGGLKLTSTKYMNNYLGIGCDAKVAYDIHNLREGSPEKFYNQFLNKMLYAREGAKDILDRTCADLPWQLQLTIDGVGLEIPEDIEGVLIINISSYMGGVDLWQNEEEHDDEFGSQSMHDRLLEVVGICGTWHLGKLQVGLSRARRLGQGMCIKIVTESQFPVQIDGEPWLQPRGTIEITHHGQAFMLRKAADEGPFGNAAAIMGEVFENAECSGLITAAQKRSLLQEMAIRLS</sequence>
<feature type="compositionally biased region" description="Basic residues" evidence="13">
    <location>
        <begin position="251"/>
        <end position="261"/>
    </location>
</feature>
<dbReference type="PANTHER" id="PTHR11255">
    <property type="entry name" value="DIACYLGLYCEROL KINASE"/>
    <property type="match status" value="1"/>
</dbReference>
<evidence type="ECO:0000259" key="16">
    <source>
        <dbReference type="PROSITE" id="PS50146"/>
    </source>
</evidence>
<organism evidence="17 18">
    <name type="scientific">Ceratopteris richardii</name>
    <name type="common">Triangle waterfern</name>
    <dbReference type="NCBI Taxonomy" id="49495"/>
    <lineage>
        <taxon>Eukaryota</taxon>
        <taxon>Viridiplantae</taxon>
        <taxon>Streptophyta</taxon>
        <taxon>Embryophyta</taxon>
        <taxon>Tracheophyta</taxon>
        <taxon>Polypodiopsida</taxon>
        <taxon>Polypodiidae</taxon>
        <taxon>Polypodiales</taxon>
        <taxon>Pteridineae</taxon>
        <taxon>Pteridaceae</taxon>
        <taxon>Parkerioideae</taxon>
        <taxon>Ceratopteris</taxon>
    </lineage>
</organism>
<evidence type="ECO:0000313" key="17">
    <source>
        <dbReference type="EMBL" id="KAH7277215.1"/>
    </source>
</evidence>
<keyword evidence="10 12" id="KW-0067">ATP-binding</keyword>
<dbReference type="Gene3D" id="2.60.200.40">
    <property type="match status" value="1"/>
</dbReference>
<feature type="domain" description="Phorbol-ester/DAG-type" evidence="15">
    <location>
        <begin position="74"/>
        <end position="131"/>
    </location>
</feature>
<dbReference type="Pfam" id="PF00130">
    <property type="entry name" value="C1_1"/>
    <property type="match status" value="1"/>
</dbReference>
<evidence type="ECO:0000256" key="4">
    <source>
        <dbReference type="ARBA" id="ARBA00022723"/>
    </source>
</evidence>
<keyword evidence="9" id="KW-0862">Zinc</keyword>
<dbReference type="PROSITE" id="PS50081">
    <property type="entry name" value="ZF_DAG_PE_2"/>
    <property type="match status" value="2"/>
</dbReference>
<comment type="catalytic activity">
    <reaction evidence="12">
        <text>a 1,2-diacyl-sn-glycerol + ATP = a 1,2-diacyl-sn-glycero-3-phosphate + ADP + H(+)</text>
        <dbReference type="Rhea" id="RHEA:10272"/>
        <dbReference type="ChEBI" id="CHEBI:15378"/>
        <dbReference type="ChEBI" id="CHEBI:17815"/>
        <dbReference type="ChEBI" id="CHEBI:30616"/>
        <dbReference type="ChEBI" id="CHEBI:58608"/>
        <dbReference type="ChEBI" id="CHEBI:456216"/>
        <dbReference type="EC" id="2.7.1.107"/>
    </reaction>
</comment>
<evidence type="ECO:0000256" key="12">
    <source>
        <dbReference type="RuleBase" id="RU361128"/>
    </source>
</evidence>
<dbReference type="AlphaFoldDB" id="A0A8T2Q0K0"/>
<dbReference type="PROSITE" id="PS50146">
    <property type="entry name" value="DAGK"/>
    <property type="match status" value="1"/>
</dbReference>
<evidence type="ECO:0000256" key="1">
    <source>
        <dbReference type="ARBA" id="ARBA00004370"/>
    </source>
</evidence>
<evidence type="ECO:0000256" key="7">
    <source>
        <dbReference type="ARBA" id="ARBA00022771"/>
    </source>
</evidence>
<keyword evidence="18" id="KW-1185">Reference proteome</keyword>
<keyword evidence="5" id="KW-0677">Repeat</keyword>
<dbReference type="InterPro" id="IPR017438">
    <property type="entry name" value="ATP-NAD_kinase_N"/>
</dbReference>
<evidence type="ECO:0000256" key="9">
    <source>
        <dbReference type="ARBA" id="ARBA00022833"/>
    </source>
</evidence>
<dbReference type="EMBL" id="CM035444">
    <property type="protein sequence ID" value="KAH7277215.1"/>
    <property type="molecule type" value="Genomic_DNA"/>
</dbReference>
<feature type="transmembrane region" description="Helical" evidence="14">
    <location>
        <begin position="20"/>
        <end position="41"/>
    </location>
</feature>
<dbReference type="CDD" id="cd20805">
    <property type="entry name" value="C1_DGK_rpt2"/>
    <property type="match status" value="1"/>
</dbReference>
<comment type="subcellular location">
    <subcellularLocation>
        <location evidence="1">Membrane</location>
    </subcellularLocation>
</comment>
<proteinExistence type="inferred from homology"/>
<dbReference type="SMART" id="SM00109">
    <property type="entry name" value="C1"/>
    <property type="match status" value="2"/>
</dbReference>
<dbReference type="Pfam" id="PF00609">
    <property type="entry name" value="DAGK_acc"/>
    <property type="match status" value="1"/>
</dbReference>
<feature type="compositionally biased region" description="Polar residues" evidence="13">
    <location>
        <begin position="265"/>
        <end position="293"/>
    </location>
</feature>
<evidence type="ECO:0000313" key="18">
    <source>
        <dbReference type="Proteomes" id="UP000825935"/>
    </source>
</evidence>
<feature type="domain" description="Phorbol-ester/DAG-type" evidence="15">
    <location>
        <begin position="143"/>
        <end position="206"/>
    </location>
</feature>
<dbReference type="GO" id="GO:0005524">
    <property type="term" value="F:ATP binding"/>
    <property type="evidence" value="ECO:0007669"/>
    <property type="project" value="UniProtKB-KW"/>
</dbReference>
<dbReference type="GO" id="GO:0004143">
    <property type="term" value="F:ATP-dependent diacylglycerol kinase activity"/>
    <property type="evidence" value="ECO:0007669"/>
    <property type="project" value="UniProtKB-EC"/>
</dbReference>
<feature type="compositionally biased region" description="Polar residues" evidence="13">
    <location>
        <begin position="320"/>
        <end position="332"/>
    </location>
</feature>
<protein>
    <recommendedName>
        <fullName evidence="12">Diacylglycerol kinase</fullName>
        <shortName evidence="12">DAG kinase</shortName>
        <ecNumber evidence="12">2.7.1.107</ecNumber>
    </recommendedName>
</protein>
<evidence type="ECO:0000256" key="11">
    <source>
        <dbReference type="ARBA" id="ARBA00023136"/>
    </source>
</evidence>
<dbReference type="Proteomes" id="UP000825935">
    <property type="component" value="Chromosome 39"/>
</dbReference>
<comment type="similarity">
    <text evidence="2 12">Belongs to the eukaryotic diacylglycerol kinase family.</text>
</comment>
<dbReference type="SMART" id="SM00045">
    <property type="entry name" value="DAGKa"/>
    <property type="match status" value="1"/>
</dbReference>
<dbReference type="InterPro" id="IPR000756">
    <property type="entry name" value="Diacylglycerol_kin_accessory"/>
</dbReference>
<dbReference type="OrthoDB" id="242257at2759"/>
<evidence type="ECO:0000256" key="2">
    <source>
        <dbReference type="ARBA" id="ARBA00009280"/>
    </source>
</evidence>
<evidence type="ECO:0000256" key="10">
    <source>
        <dbReference type="ARBA" id="ARBA00022840"/>
    </source>
</evidence>
<gene>
    <name evidence="17" type="ORF">KP509_39G040200</name>
</gene>
<accession>A0A8T2Q0K0</accession>
<evidence type="ECO:0000256" key="6">
    <source>
        <dbReference type="ARBA" id="ARBA00022741"/>
    </source>
</evidence>
<dbReference type="SUPFAM" id="SSF111331">
    <property type="entry name" value="NAD kinase/diacylglycerol kinase-like"/>
    <property type="match status" value="1"/>
</dbReference>
<dbReference type="InterPro" id="IPR016064">
    <property type="entry name" value="NAD/diacylglycerol_kinase_sf"/>
</dbReference>
<dbReference type="InterPro" id="IPR002219">
    <property type="entry name" value="PKC_DAG/PE"/>
</dbReference>
<evidence type="ECO:0000256" key="8">
    <source>
        <dbReference type="ARBA" id="ARBA00022777"/>
    </source>
</evidence>
<dbReference type="FunFam" id="3.40.50.10330:FF:000006">
    <property type="entry name" value="Diacylglycerol kinase"/>
    <property type="match status" value="1"/>
</dbReference>
<keyword evidence="8 12" id="KW-0418">Kinase</keyword>
<dbReference type="GO" id="GO:0007200">
    <property type="term" value="P:phospholipase C-activating G protein-coupled receptor signaling pathway"/>
    <property type="evidence" value="ECO:0007669"/>
    <property type="project" value="InterPro"/>
</dbReference>
<keyword evidence="14" id="KW-0812">Transmembrane</keyword>
<keyword evidence="4" id="KW-0479">Metal-binding</keyword>
<dbReference type="Gene3D" id="3.30.60.20">
    <property type="match status" value="1"/>
</dbReference>
<dbReference type="OMA" id="TIEITHH"/>
<evidence type="ECO:0000259" key="15">
    <source>
        <dbReference type="PROSITE" id="PS50081"/>
    </source>
</evidence>
<dbReference type="SUPFAM" id="SSF57889">
    <property type="entry name" value="Cysteine-rich domain"/>
    <property type="match status" value="2"/>
</dbReference>
<feature type="region of interest" description="Disordered" evidence="13">
    <location>
        <begin position="245"/>
        <end position="357"/>
    </location>
</feature>
<keyword evidence="7" id="KW-0863">Zinc-finger</keyword>
<dbReference type="GO" id="GO:0008270">
    <property type="term" value="F:zinc ion binding"/>
    <property type="evidence" value="ECO:0007669"/>
    <property type="project" value="UniProtKB-KW"/>
</dbReference>
<feature type="domain" description="DAGKc" evidence="16">
    <location>
        <begin position="384"/>
        <end position="522"/>
    </location>
</feature>
<keyword evidence="6 12" id="KW-0547">Nucleotide-binding</keyword>
<dbReference type="InterPro" id="IPR046349">
    <property type="entry name" value="C1-like_sf"/>
</dbReference>
<name>A0A8T2Q0K0_CERRI</name>
<dbReference type="EC" id="2.7.1.107" evidence="12"/>
<comment type="caution">
    <text evidence="17">The sequence shown here is derived from an EMBL/GenBank/DDBJ whole genome shotgun (WGS) entry which is preliminary data.</text>
</comment>
<reference evidence="17" key="1">
    <citation type="submission" date="2021-08" db="EMBL/GenBank/DDBJ databases">
        <title>WGS assembly of Ceratopteris richardii.</title>
        <authorList>
            <person name="Marchant D.B."/>
            <person name="Chen G."/>
            <person name="Jenkins J."/>
            <person name="Shu S."/>
            <person name="Leebens-Mack J."/>
            <person name="Grimwood J."/>
            <person name="Schmutz J."/>
            <person name="Soltis P."/>
            <person name="Soltis D."/>
            <person name="Chen Z.-H."/>
        </authorList>
    </citation>
    <scope>NUCLEOTIDE SEQUENCE</scope>
    <source>
        <strain evidence="17">Whitten #5841</strain>
        <tissue evidence="17">Leaf</tissue>
    </source>
</reference>
<dbReference type="InterPro" id="IPR037607">
    <property type="entry name" value="DGK"/>
</dbReference>
<dbReference type="Pfam" id="PF00781">
    <property type="entry name" value="DAGK_cat"/>
    <property type="match status" value="1"/>
</dbReference>
<dbReference type="GO" id="GO:0016020">
    <property type="term" value="C:membrane"/>
    <property type="evidence" value="ECO:0007669"/>
    <property type="project" value="UniProtKB-SubCell"/>
</dbReference>
<keyword evidence="11 14" id="KW-0472">Membrane</keyword>
<keyword evidence="14" id="KW-1133">Transmembrane helix</keyword>
<evidence type="ECO:0000256" key="3">
    <source>
        <dbReference type="ARBA" id="ARBA00022679"/>
    </source>
</evidence>
<evidence type="ECO:0000256" key="5">
    <source>
        <dbReference type="ARBA" id="ARBA00022737"/>
    </source>
</evidence>
<dbReference type="InterPro" id="IPR001206">
    <property type="entry name" value="Diacylglycerol_kinase_cat_dom"/>
</dbReference>
<dbReference type="PANTHER" id="PTHR11255:SF54">
    <property type="entry name" value="DIACYLGLYCEROL KINASE THETA"/>
    <property type="match status" value="1"/>
</dbReference>